<sequence length="217" mass="24836">MLLVSHTPRPVESTCYPYVRFLNCRGSLPELHELVTAGIGTNVQVSNFDGELRVDWPEKRDEFSVQSFQIHNSNIRGIAPRFFAEFSSNSLESLVLNAVNGTFELNKQTLGGLENVLKSIRISSRWLGDISYFAELKQLHTFYLGLTHLNEVPANFGSLIKRLVNVDLSKNELTRLPWDALASRIRDFEVQRFRLADNPWHCDCSLRPLLEVPDEYL</sequence>
<evidence type="ECO:0000313" key="4">
    <source>
        <dbReference type="EMBL" id="VDP82730.1"/>
    </source>
</evidence>
<keyword evidence="2" id="KW-0732">Signal</keyword>
<dbReference type="GO" id="GO:0005886">
    <property type="term" value="C:plasma membrane"/>
    <property type="evidence" value="ECO:0007669"/>
    <property type="project" value="TreeGrafter"/>
</dbReference>
<dbReference type="Gene3D" id="3.80.10.10">
    <property type="entry name" value="Ribonuclease Inhibitor"/>
    <property type="match status" value="1"/>
</dbReference>
<evidence type="ECO:0000313" key="6">
    <source>
        <dbReference type="WBParaSite" id="ECPE_0000810401-mRNA-1"/>
    </source>
</evidence>
<dbReference type="InterPro" id="IPR050541">
    <property type="entry name" value="LRR_TM_domain-containing"/>
</dbReference>
<dbReference type="OrthoDB" id="6343311at2759"/>
<dbReference type="AlphaFoldDB" id="A0A183AM97"/>
<dbReference type="EMBL" id="UZAN01045497">
    <property type="protein sequence ID" value="VDP82730.1"/>
    <property type="molecule type" value="Genomic_DNA"/>
</dbReference>
<name>A0A183AM97_9TREM</name>
<evidence type="ECO:0000313" key="5">
    <source>
        <dbReference type="Proteomes" id="UP000272942"/>
    </source>
</evidence>
<evidence type="ECO:0000256" key="1">
    <source>
        <dbReference type="ARBA" id="ARBA00022614"/>
    </source>
</evidence>
<protein>
    <submittedName>
        <fullName evidence="6">LRRCT domain-containing protein</fullName>
    </submittedName>
</protein>
<dbReference type="Proteomes" id="UP000272942">
    <property type="component" value="Unassembled WGS sequence"/>
</dbReference>
<evidence type="ECO:0000256" key="3">
    <source>
        <dbReference type="ARBA" id="ARBA00022737"/>
    </source>
</evidence>
<keyword evidence="3" id="KW-0677">Repeat</keyword>
<reference evidence="6" key="1">
    <citation type="submission" date="2016-06" db="UniProtKB">
        <authorList>
            <consortium name="WormBaseParasite"/>
        </authorList>
    </citation>
    <scope>IDENTIFICATION</scope>
</reference>
<dbReference type="PANTHER" id="PTHR24369">
    <property type="entry name" value="ANTIGEN BSP, PUTATIVE-RELATED"/>
    <property type="match status" value="1"/>
</dbReference>
<dbReference type="InterPro" id="IPR032675">
    <property type="entry name" value="LRR_dom_sf"/>
</dbReference>
<dbReference type="WBParaSite" id="ECPE_0000810401-mRNA-1">
    <property type="protein sequence ID" value="ECPE_0000810401-mRNA-1"/>
    <property type="gene ID" value="ECPE_0000810401"/>
</dbReference>
<evidence type="ECO:0000256" key="2">
    <source>
        <dbReference type="ARBA" id="ARBA00022729"/>
    </source>
</evidence>
<dbReference type="SUPFAM" id="SSF52058">
    <property type="entry name" value="L domain-like"/>
    <property type="match status" value="1"/>
</dbReference>
<organism evidence="6">
    <name type="scientific">Echinostoma caproni</name>
    <dbReference type="NCBI Taxonomy" id="27848"/>
    <lineage>
        <taxon>Eukaryota</taxon>
        <taxon>Metazoa</taxon>
        <taxon>Spiralia</taxon>
        <taxon>Lophotrochozoa</taxon>
        <taxon>Platyhelminthes</taxon>
        <taxon>Trematoda</taxon>
        <taxon>Digenea</taxon>
        <taxon>Plagiorchiida</taxon>
        <taxon>Echinostomata</taxon>
        <taxon>Echinostomatoidea</taxon>
        <taxon>Echinostomatidae</taxon>
        <taxon>Echinostoma</taxon>
    </lineage>
</organism>
<accession>A0A183AM97</accession>
<gene>
    <name evidence="4" type="ORF">ECPE_LOCUS8082</name>
</gene>
<keyword evidence="1" id="KW-0433">Leucine-rich repeat</keyword>
<proteinExistence type="predicted"/>
<dbReference type="PANTHER" id="PTHR24369:SF210">
    <property type="entry name" value="CHAOPTIN-RELATED"/>
    <property type="match status" value="1"/>
</dbReference>
<keyword evidence="5" id="KW-1185">Reference proteome</keyword>
<reference evidence="4 5" key="2">
    <citation type="submission" date="2018-11" db="EMBL/GenBank/DDBJ databases">
        <authorList>
            <consortium name="Pathogen Informatics"/>
        </authorList>
    </citation>
    <scope>NUCLEOTIDE SEQUENCE [LARGE SCALE GENOMIC DNA]</scope>
    <source>
        <strain evidence="4 5">Egypt</strain>
    </source>
</reference>